<organism evidence="1 2">
    <name type="scientific">Flavobacterium johnsoniae</name>
    <name type="common">Cytophaga johnsonae</name>
    <dbReference type="NCBI Taxonomy" id="986"/>
    <lineage>
        <taxon>Bacteria</taxon>
        <taxon>Pseudomonadati</taxon>
        <taxon>Bacteroidota</taxon>
        <taxon>Flavobacteriia</taxon>
        <taxon>Flavobacteriales</taxon>
        <taxon>Flavobacteriaceae</taxon>
        <taxon>Flavobacterium</taxon>
    </lineage>
</organism>
<evidence type="ECO:0000313" key="2">
    <source>
        <dbReference type="Proteomes" id="UP000184112"/>
    </source>
</evidence>
<dbReference type="Proteomes" id="UP000184112">
    <property type="component" value="Unassembled WGS sequence"/>
</dbReference>
<accession>A0A1M5H131</accession>
<gene>
    <name evidence="1" type="ORF">SAMN05444388_101653</name>
</gene>
<dbReference type="EMBL" id="FQWH01000001">
    <property type="protein sequence ID" value="SHG09657.1"/>
    <property type="molecule type" value="Genomic_DNA"/>
</dbReference>
<reference evidence="1 2" key="1">
    <citation type="submission" date="2016-11" db="EMBL/GenBank/DDBJ databases">
        <authorList>
            <person name="Jaros S."/>
            <person name="Januszkiewicz K."/>
            <person name="Wedrychowicz H."/>
        </authorList>
    </citation>
    <scope>NUCLEOTIDE SEQUENCE [LARGE SCALE GENOMIC DNA]</scope>
    <source>
        <strain evidence="1 2">DSM 6792</strain>
    </source>
</reference>
<dbReference type="GeneID" id="51671028"/>
<sequence length="58" mass="6612">MLKNILNLEGSQEISASEQKTILSSNVKEITSKCDSWNSMLYEDCTEYYPELTYANAN</sequence>
<name>A0A1M5H131_FLAJO</name>
<dbReference type="AlphaFoldDB" id="A0A1M5H131"/>
<evidence type="ECO:0000313" key="1">
    <source>
        <dbReference type="EMBL" id="SHG09657.1"/>
    </source>
</evidence>
<protein>
    <submittedName>
        <fullName evidence="1">Uncharacterized protein</fullName>
    </submittedName>
</protein>
<proteinExistence type="predicted"/>
<dbReference type="RefSeq" id="WP_159436628.1">
    <property type="nucleotide sequence ID" value="NZ_CP158862.1"/>
</dbReference>